<evidence type="ECO:0000313" key="2">
    <source>
        <dbReference type="Proteomes" id="UP000600139"/>
    </source>
</evidence>
<sequence length="112" mass="12286">MIPGTYNMDSFLRGDWWDGVPSIRITVNGEPPLSPIVSARLQFRTGNLLGCQIETPTGIVIEDAAGWHLSIPAQALALQAGAWNYDLETTDAEDVVRTYIKGTITVIQDITR</sequence>
<keyword evidence="2" id="KW-1185">Reference proteome</keyword>
<protein>
    <submittedName>
        <fullName evidence="1">Uncharacterized protein</fullName>
    </submittedName>
</protein>
<dbReference type="RefSeq" id="WP_200351473.1">
    <property type="nucleotide sequence ID" value="NZ_BAABHZ010000006.1"/>
</dbReference>
<dbReference type="EMBL" id="JAENIK010000011">
    <property type="protein sequence ID" value="MBK1816540.1"/>
    <property type="molecule type" value="Genomic_DNA"/>
</dbReference>
<proteinExistence type="predicted"/>
<reference evidence="1" key="1">
    <citation type="submission" date="2021-01" db="EMBL/GenBank/DDBJ databases">
        <title>Modified the classification status of verrucomicrobia.</title>
        <authorList>
            <person name="Feng X."/>
        </authorList>
    </citation>
    <scope>NUCLEOTIDE SEQUENCE</scope>
    <source>
        <strain evidence="1">JCM 18052</strain>
    </source>
</reference>
<name>A0A934R6X3_9BACT</name>
<comment type="caution">
    <text evidence="1">The sequence shown here is derived from an EMBL/GenBank/DDBJ whole genome shotgun (WGS) entry which is preliminary data.</text>
</comment>
<evidence type="ECO:0000313" key="1">
    <source>
        <dbReference type="EMBL" id="MBK1816540.1"/>
    </source>
</evidence>
<dbReference type="AlphaFoldDB" id="A0A934R6X3"/>
<organism evidence="1 2">
    <name type="scientific">Luteolibacter yonseiensis</name>
    <dbReference type="NCBI Taxonomy" id="1144680"/>
    <lineage>
        <taxon>Bacteria</taxon>
        <taxon>Pseudomonadati</taxon>
        <taxon>Verrucomicrobiota</taxon>
        <taxon>Verrucomicrobiia</taxon>
        <taxon>Verrucomicrobiales</taxon>
        <taxon>Verrucomicrobiaceae</taxon>
        <taxon>Luteolibacter</taxon>
    </lineage>
</organism>
<dbReference type="Proteomes" id="UP000600139">
    <property type="component" value="Unassembled WGS sequence"/>
</dbReference>
<accession>A0A934R6X3</accession>
<gene>
    <name evidence="1" type="ORF">JIN84_13015</name>
</gene>